<dbReference type="Pfam" id="PF00535">
    <property type="entry name" value="Glycos_transf_2"/>
    <property type="match status" value="1"/>
</dbReference>
<accession>A0ABY3CBX8</accession>
<dbReference type="Gene3D" id="3.90.550.10">
    <property type="entry name" value="Spore Coat Polysaccharide Biosynthesis Protein SpsA, Chain A"/>
    <property type="match status" value="1"/>
</dbReference>
<reference evidence="2 3" key="1">
    <citation type="journal article" date="2019" name="Antonie Van Leeuwenhoek">
        <title>Description of 'Ca. Methylobacter oryzae' KRF1, a novel species from the environmentally important Methylobacter clade 2.</title>
        <authorList>
            <person name="Khatri K."/>
            <person name="Mohite J.A."/>
            <person name="Pandit P.S."/>
            <person name="Bahulikar R."/>
            <person name="Rahalkar M.C."/>
        </authorList>
    </citation>
    <scope>NUCLEOTIDE SEQUENCE [LARGE SCALE GENOMIC DNA]</scope>
    <source>
        <strain evidence="2 3">KRF1</strain>
    </source>
</reference>
<dbReference type="SUPFAM" id="SSF53448">
    <property type="entry name" value="Nucleotide-diphospho-sugar transferases"/>
    <property type="match status" value="1"/>
</dbReference>
<gene>
    <name evidence="2" type="ORF">EKO24_007965</name>
</gene>
<evidence type="ECO:0000313" key="2">
    <source>
        <dbReference type="EMBL" id="TRW97072.1"/>
    </source>
</evidence>
<evidence type="ECO:0000313" key="3">
    <source>
        <dbReference type="Proteomes" id="UP000733744"/>
    </source>
</evidence>
<dbReference type="PANTHER" id="PTHR48090:SF7">
    <property type="entry name" value="RFBJ PROTEIN"/>
    <property type="match status" value="1"/>
</dbReference>
<dbReference type="CDD" id="cd04179">
    <property type="entry name" value="DPM_DPG-synthase_like"/>
    <property type="match status" value="1"/>
</dbReference>
<evidence type="ECO:0000259" key="1">
    <source>
        <dbReference type="Pfam" id="PF00535"/>
    </source>
</evidence>
<comment type="caution">
    <text evidence="2">The sequence shown here is derived from an EMBL/GenBank/DDBJ whole genome shotgun (WGS) entry which is preliminary data.</text>
</comment>
<proteinExistence type="predicted"/>
<keyword evidence="3" id="KW-1185">Reference proteome</keyword>
<dbReference type="InterPro" id="IPR050256">
    <property type="entry name" value="Glycosyltransferase_2"/>
</dbReference>
<dbReference type="InterPro" id="IPR029044">
    <property type="entry name" value="Nucleotide-diphossugar_trans"/>
</dbReference>
<dbReference type="PANTHER" id="PTHR48090">
    <property type="entry name" value="UNDECAPRENYL-PHOSPHATE 4-DEOXY-4-FORMAMIDO-L-ARABINOSE TRANSFERASE-RELATED"/>
    <property type="match status" value="1"/>
</dbReference>
<protein>
    <submittedName>
        <fullName evidence="2">Glycosyltransferase family 2 protein</fullName>
    </submittedName>
</protein>
<name>A0ABY3CBX8_9GAMM</name>
<feature type="domain" description="Glycosyltransferase 2-like" evidence="1">
    <location>
        <begin position="8"/>
        <end position="119"/>
    </location>
</feature>
<dbReference type="InterPro" id="IPR001173">
    <property type="entry name" value="Glyco_trans_2-like"/>
</dbReference>
<dbReference type="Proteomes" id="UP000733744">
    <property type="component" value="Unassembled WGS sequence"/>
</dbReference>
<dbReference type="EMBL" id="RYFG02000076">
    <property type="protein sequence ID" value="TRW97072.1"/>
    <property type="molecule type" value="Genomic_DNA"/>
</dbReference>
<sequence>MERSRIAIIVPALNEAATIGGVLTRVKDYGLPIVVDDGSSDATADLAREAGAEVVTHEQNRGYDGALNSGFARAAALGCAYAITIDADGQHNPAQLQELIDYLDQGYELVLGVRDRYQRIGEVIFAHCTKRLWNISDPLCGMKGYSLELYSKAGHFDSFQSIGTELAVRSLVNGCRYIEMSVITRDRQDIPRFARKFAANYKILRAMSILVWLYTMKKLNNG</sequence>
<dbReference type="RefSeq" id="WP_127030263.1">
    <property type="nucleotide sequence ID" value="NZ_RYFG02000076.1"/>
</dbReference>
<organism evidence="2 3">
    <name type="scientific">Candidatus Methylobacter oryzae</name>
    <dbReference type="NCBI Taxonomy" id="2497749"/>
    <lineage>
        <taxon>Bacteria</taxon>
        <taxon>Pseudomonadati</taxon>
        <taxon>Pseudomonadota</taxon>
        <taxon>Gammaproteobacteria</taxon>
        <taxon>Methylococcales</taxon>
        <taxon>Methylococcaceae</taxon>
        <taxon>Methylobacter</taxon>
    </lineage>
</organism>